<feature type="domain" description="DUF7918" evidence="1">
    <location>
        <begin position="10"/>
        <end position="194"/>
    </location>
</feature>
<dbReference type="PANTHER" id="PTHR36223">
    <property type="entry name" value="BETA-LACTAMASE-TYPE TRANSPEPTIDASE FOLD DOMAIN CONTAINING PROTEIN"/>
    <property type="match status" value="1"/>
</dbReference>
<evidence type="ECO:0000313" key="2">
    <source>
        <dbReference type="EMBL" id="KAJ4337002.1"/>
    </source>
</evidence>
<keyword evidence="3" id="KW-1185">Reference proteome</keyword>
<reference evidence="2" key="1">
    <citation type="submission" date="2022-10" db="EMBL/GenBank/DDBJ databases">
        <title>Tapping the CABI collections for fungal endophytes: first genome assemblies for Collariella, Neodidymelliopsis, Ascochyta clinopodiicola, Didymella pomorum, Didymosphaeria variabile, Neocosmospora piperis and Neocucurbitaria cava.</title>
        <authorList>
            <person name="Hill R."/>
        </authorList>
    </citation>
    <scope>NUCLEOTIDE SEQUENCE</scope>
    <source>
        <strain evidence="2">IMI 360193</strain>
    </source>
</reference>
<dbReference type="Pfam" id="PF25534">
    <property type="entry name" value="DUF7918"/>
    <property type="match status" value="1"/>
</dbReference>
<gene>
    <name evidence="2" type="ORF">N0V87_005021</name>
</gene>
<name>A0A9W9BZX8_9PLEO</name>
<proteinExistence type="predicted"/>
<dbReference type="AlphaFoldDB" id="A0A9W9BZX8"/>
<protein>
    <recommendedName>
        <fullName evidence="1">DUF7918 domain-containing protein</fullName>
    </recommendedName>
</protein>
<evidence type="ECO:0000313" key="3">
    <source>
        <dbReference type="Proteomes" id="UP001140562"/>
    </source>
</evidence>
<comment type="caution">
    <text evidence="2">The sequence shown here is derived from an EMBL/GenBank/DDBJ whole genome shotgun (WGS) entry which is preliminary data.</text>
</comment>
<sequence>MAVLFQVPGLEVDIVDDQKRSLYEYEDEEDAQTPSEAEEEQRTYEMTRYIESKSGAKFGIRHSYSETFGAEYGIRLEICVDGCIARKLIVPPTDLYTDDGQHVCSFKYEHRNSKRLRRDFQFADLEVGELSDDNSPSSLHGNITAIGTISVTFYRVKNVRSQPVTSIKKNSSRYTRIERLNEKSMKGDTRSHTFT</sequence>
<accession>A0A9W9BZX8</accession>
<evidence type="ECO:0000259" key="1">
    <source>
        <dbReference type="Pfam" id="PF25534"/>
    </source>
</evidence>
<dbReference type="Proteomes" id="UP001140562">
    <property type="component" value="Unassembled WGS sequence"/>
</dbReference>
<organism evidence="2 3">
    <name type="scientific">Didymella glomerata</name>
    <dbReference type="NCBI Taxonomy" id="749621"/>
    <lineage>
        <taxon>Eukaryota</taxon>
        <taxon>Fungi</taxon>
        <taxon>Dikarya</taxon>
        <taxon>Ascomycota</taxon>
        <taxon>Pezizomycotina</taxon>
        <taxon>Dothideomycetes</taxon>
        <taxon>Pleosporomycetidae</taxon>
        <taxon>Pleosporales</taxon>
        <taxon>Pleosporineae</taxon>
        <taxon>Didymellaceae</taxon>
        <taxon>Didymella</taxon>
    </lineage>
</organism>
<dbReference type="PANTHER" id="PTHR36223:SF1">
    <property type="entry name" value="TRANSCRIPTION ELONGATION FACTOR EAF N-TERMINAL DOMAIN-CONTAINING PROTEIN"/>
    <property type="match status" value="1"/>
</dbReference>
<dbReference type="OrthoDB" id="3364132at2759"/>
<dbReference type="EMBL" id="JAPEUV010000043">
    <property type="protein sequence ID" value="KAJ4337002.1"/>
    <property type="molecule type" value="Genomic_DNA"/>
</dbReference>
<dbReference type="InterPro" id="IPR057678">
    <property type="entry name" value="DUF7918"/>
</dbReference>